<evidence type="ECO:0000259" key="9">
    <source>
        <dbReference type="Pfam" id="PF00218"/>
    </source>
</evidence>
<sequence>MQPEEIISLKLKSIEDKKKELPYHILEMGLNMLYKEPIDLKEVFSKDFCEIAEIKNFDQDKTYDITKITSALIINSDDVFLHGSLENISYAKENFNLPVIARDFFLEEYQVYLIRIYQADGIIIEPSLIDDQTLEKISLLSLAMGIEPIYEIRTQNDIDRLKKFDFANMFIFENENLISNIKKTKFNIFYDTAKNKENLTERGAKIFIRVLI</sequence>
<dbReference type="InterPro" id="IPR013785">
    <property type="entry name" value="Aldolase_TIM"/>
</dbReference>
<evidence type="ECO:0000256" key="7">
    <source>
        <dbReference type="ARBA" id="ARBA00023141"/>
    </source>
</evidence>
<dbReference type="AlphaFoldDB" id="A0A1G6MNT7"/>
<dbReference type="GO" id="GO:0000162">
    <property type="term" value="P:L-tryptophan biosynthetic process"/>
    <property type="evidence" value="ECO:0007669"/>
    <property type="project" value="UniProtKB-UniPathway"/>
</dbReference>
<evidence type="ECO:0000256" key="8">
    <source>
        <dbReference type="ARBA" id="ARBA00023239"/>
    </source>
</evidence>
<dbReference type="EC" id="4.1.1.48" evidence="3"/>
<feature type="domain" description="Indole-3-glycerol phosphate synthase" evidence="9">
    <location>
        <begin position="58"/>
        <end position="165"/>
    </location>
</feature>
<evidence type="ECO:0000313" key="11">
    <source>
        <dbReference type="Proteomes" id="UP000199411"/>
    </source>
</evidence>
<keyword evidence="6" id="KW-0822">Tryptophan biosynthesis</keyword>
<comment type="pathway">
    <text evidence="2">Amino-acid biosynthesis; L-tryptophan biosynthesis; L-tryptophan from chorismate: step 4/5.</text>
</comment>
<dbReference type="Proteomes" id="UP000199411">
    <property type="component" value="Unassembled WGS sequence"/>
</dbReference>
<comment type="catalytic activity">
    <reaction evidence="1">
        <text>1-(2-carboxyphenylamino)-1-deoxy-D-ribulose 5-phosphate + H(+) = (1S,2R)-1-C-(indol-3-yl)glycerol 3-phosphate + CO2 + H2O</text>
        <dbReference type="Rhea" id="RHEA:23476"/>
        <dbReference type="ChEBI" id="CHEBI:15377"/>
        <dbReference type="ChEBI" id="CHEBI:15378"/>
        <dbReference type="ChEBI" id="CHEBI:16526"/>
        <dbReference type="ChEBI" id="CHEBI:58613"/>
        <dbReference type="ChEBI" id="CHEBI:58866"/>
        <dbReference type="EC" id="4.1.1.48"/>
    </reaction>
</comment>
<organism evidence="10 11">
    <name type="scientific">Desulfurella multipotens</name>
    <dbReference type="NCBI Taxonomy" id="79269"/>
    <lineage>
        <taxon>Bacteria</taxon>
        <taxon>Pseudomonadati</taxon>
        <taxon>Campylobacterota</taxon>
        <taxon>Desulfurellia</taxon>
        <taxon>Desulfurellales</taxon>
        <taxon>Desulfurellaceae</taxon>
        <taxon>Desulfurella</taxon>
    </lineage>
</organism>
<keyword evidence="11" id="KW-1185">Reference proteome</keyword>
<dbReference type="Gene3D" id="3.20.20.70">
    <property type="entry name" value="Aldolase class I"/>
    <property type="match status" value="1"/>
</dbReference>
<dbReference type="PANTHER" id="PTHR22854:SF2">
    <property type="entry name" value="INDOLE-3-GLYCEROL-PHOSPHATE SYNTHASE"/>
    <property type="match status" value="1"/>
</dbReference>
<dbReference type="EMBL" id="FMYU01000006">
    <property type="protein sequence ID" value="SDC56635.1"/>
    <property type="molecule type" value="Genomic_DNA"/>
</dbReference>
<dbReference type="Pfam" id="PF00218">
    <property type="entry name" value="IGPS"/>
    <property type="match status" value="1"/>
</dbReference>
<dbReference type="RefSeq" id="WP_092128675.1">
    <property type="nucleotide sequence ID" value="NZ_FMYU01000006.1"/>
</dbReference>
<keyword evidence="8" id="KW-0456">Lyase</keyword>
<keyword evidence="7" id="KW-0057">Aromatic amino acid biosynthesis</keyword>
<name>A0A1G6MNT7_9BACT</name>
<dbReference type="InterPro" id="IPR011060">
    <property type="entry name" value="RibuloseP-bd_barrel"/>
</dbReference>
<gene>
    <name evidence="10" type="ORF">SAMN05660835_01036</name>
</gene>
<accession>A0A1G6MNT7</accession>
<dbReference type="UniPathway" id="UPA00035">
    <property type="reaction ID" value="UER00043"/>
</dbReference>
<evidence type="ECO:0000256" key="4">
    <source>
        <dbReference type="ARBA" id="ARBA00022605"/>
    </source>
</evidence>
<protein>
    <recommendedName>
        <fullName evidence="3">indole-3-glycerol-phosphate synthase</fullName>
        <ecNumber evidence="3">4.1.1.48</ecNumber>
    </recommendedName>
</protein>
<dbReference type="GO" id="GO:0004640">
    <property type="term" value="F:phosphoribosylanthranilate isomerase activity"/>
    <property type="evidence" value="ECO:0007669"/>
    <property type="project" value="TreeGrafter"/>
</dbReference>
<evidence type="ECO:0000256" key="5">
    <source>
        <dbReference type="ARBA" id="ARBA00022793"/>
    </source>
</evidence>
<evidence type="ECO:0000256" key="6">
    <source>
        <dbReference type="ARBA" id="ARBA00022822"/>
    </source>
</evidence>
<keyword evidence="5" id="KW-0210">Decarboxylase</keyword>
<keyword evidence="4" id="KW-0028">Amino-acid biosynthesis</keyword>
<dbReference type="OrthoDB" id="5512064at2"/>
<dbReference type="GO" id="GO:0004425">
    <property type="term" value="F:indole-3-glycerol-phosphate synthase activity"/>
    <property type="evidence" value="ECO:0007669"/>
    <property type="project" value="UniProtKB-EC"/>
</dbReference>
<evidence type="ECO:0000313" key="10">
    <source>
        <dbReference type="EMBL" id="SDC56635.1"/>
    </source>
</evidence>
<dbReference type="InterPro" id="IPR045186">
    <property type="entry name" value="Indole-3-glycerol_P_synth"/>
</dbReference>
<dbReference type="PANTHER" id="PTHR22854">
    <property type="entry name" value="TRYPTOPHAN BIOSYNTHESIS PROTEIN"/>
    <property type="match status" value="1"/>
</dbReference>
<evidence type="ECO:0000256" key="3">
    <source>
        <dbReference type="ARBA" id="ARBA00012362"/>
    </source>
</evidence>
<evidence type="ECO:0000256" key="1">
    <source>
        <dbReference type="ARBA" id="ARBA00001633"/>
    </source>
</evidence>
<dbReference type="SUPFAM" id="SSF51366">
    <property type="entry name" value="Ribulose-phoshate binding barrel"/>
    <property type="match status" value="1"/>
</dbReference>
<dbReference type="InterPro" id="IPR013798">
    <property type="entry name" value="Indole-3-glycerol_P_synth_dom"/>
</dbReference>
<evidence type="ECO:0000256" key="2">
    <source>
        <dbReference type="ARBA" id="ARBA00004696"/>
    </source>
</evidence>
<proteinExistence type="predicted"/>
<reference evidence="11" key="1">
    <citation type="submission" date="2016-10" db="EMBL/GenBank/DDBJ databases">
        <authorList>
            <person name="Varghese N."/>
            <person name="Submissions S."/>
        </authorList>
    </citation>
    <scope>NUCLEOTIDE SEQUENCE [LARGE SCALE GENOMIC DNA]</scope>
    <source>
        <strain evidence="11">DSM 8415</strain>
    </source>
</reference>